<dbReference type="PANTHER" id="PTHR48081">
    <property type="entry name" value="AB HYDROLASE SUPERFAMILY PROTEIN C4A8.06C"/>
    <property type="match status" value="1"/>
</dbReference>
<dbReference type="OrthoDB" id="9806180at2"/>
<evidence type="ECO:0000256" key="1">
    <source>
        <dbReference type="ARBA" id="ARBA00022801"/>
    </source>
</evidence>
<dbReference type="PANTHER" id="PTHR48081:SF8">
    <property type="entry name" value="ALPHA_BETA HYDROLASE FOLD-3 DOMAIN-CONTAINING PROTEIN-RELATED"/>
    <property type="match status" value="1"/>
</dbReference>
<keyword evidence="1" id="KW-0378">Hydrolase</keyword>
<dbReference type="Pfam" id="PF07859">
    <property type="entry name" value="Abhydrolase_3"/>
    <property type="match status" value="1"/>
</dbReference>
<proteinExistence type="predicted"/>
<dbReference type="InterPro" id="IPR029058">
    <property type="entry name" value="AB_hydrolase_fold"/>
</dbReference>
<dbReference type="SUPFAM" id="SSF53474">
    <property type="entry name" value="alpha/beta-Hydrolases"/>
    <property type="match status" value="1"/>
</dbReference>
<dbReference type="AlphaFoldDB" id="A0A2D2B450"/>
<dbReference type="InterPro" id="IPR050300">
    <property type="entry name" value="GDXG_lipolytic_enzyme"/>
</dbReference>
<dbReference type="EMBL" id="CP024201">
    <property type="protein sequence ID" value="ATQ45006.1"/>
    <property type="molecule type" value="Genomic_DNA"/>
</dbReference>
<name>A0A2D2B450_9CAUL</name>
<organism evidence="3 4">
    <name type="scientific">Caulobacter mirabilis</name>
    <dbReference type="NCBI Taxonomy" id="69666"/>
    <lineage>
        <taxon>Bacteria</taxon>
        <taxon>Pseudomonadati</taxon>
        <taxon>Pseudomonadota</taxon>
        <taxon>Alphaproteobacteria</taxon>
        <taxon>Caulobacterales</taxon>
        <taxon>Caulobacteraceae</taxon>
        <taxon>Caulobacter</taxon>
    </lineage>
</organism>
<protein>
    <recommendedName>
        <fullName evidence="2">Alpha/beta hydrolase fold-3 domain-containing protein</fullName>
    </recommendedName>
</protein>
<dbReference type="Proteomes" id="UP000228945">
    <property type="component" value="Chromosome"/>
</dbReference>
<accession>A0A2D2B450</accession>
<evidence type="ECO:0000259" key="2">
    <source>
        <dbReference type="Pfam" id="PF07859"/>
    </source>
</evidence>
<dbReference type="KEGG" id="cmb:CSW64_13415"/>
<dbReference type="Gene3D" id="3.40.50.1820">
    <property type="entry name" value="alpha/beta hydrolase"/>
    <property type="match status" value="1"/>
</dbReference>
<evidence type="ECO:0000313" key="3">
    <source>
        <dbReference type="EMBL" id="ATQ45006.1"/>
    </source>
</evidence>
<gene>
    <name evidence="3" type="ORF">CSW64_13415</name>
</gene>
<evidence type="ECO:0000313" key="4">
    <source>
        <dbReference type="Proteomes" id="UP000228945"/>
    </source>
</evidence>
<keyword evidence="4" id="KW-1185">Reference proteome</keyword>
<dbReference type="InterPro" id="IPR013094">
    <property type="entry name" value="AB_hydrolase_3"/>
</dbReference>
<sequence>MLTTSVPAEAAASPPIPSAAADPIRLVDPELRPILEQIPPLDLGMDNLQAVRSALFPPAMSGPAVQPKDRYIKGGEGNPKLRVVVLDPAPGRSGKPAILHIHGGGLVVGKPEVAIVELQQLSAELGVLVVSVDYRLAPEHPFPAGLNDAYAALAWLHGSAADLGVDPRRIAVMGESAGAGLAAAVSLRARDRGELPIRFQLLRYPMLDDRTALRAPPAHVGRFIWNWRSNAFGWTSALGREPVMDSAPVEAVPARAADLGGLPPTWIGVGALDLFAQESMSFAARLMAAGVPVEMSVVPGAYHGFDAMVPQARISARFIADWKAALRGALNVETGSAPSAP</sequence>
<feature type="domain" description="Alpha/beta hydrolase fold-3" evidence="2">
    <location>
        <begin position="98"/>
        <end position="305"/>
    </location>
</feature>
<dbReference type="GO" id="GO:0016787">
    <property type="term" value="F:hydrolase activity"/>
    <property type="evidence" value="ECO:0007669"/>
    <property type="project" value="UniProtKB-KW"/>
</dbReference>
<reference evidence="3 4" key="1">
    <citation type="submission" date="2017-10" db="EMBL/GenBank/DDBJ databases">
        <title>Genome sequence of Caulobacter mirabilis FWC38.</title>
        <authorList>
            <person name="Fiebig A."/>
            <person name="Crosson S."/>
        </authorList>
    </citation>
    <scope>NUCLEOTIDE SEQUENCE [LARGE SCALE GENOMIC DNA]</scope>
    <source>
        <strain evidence="3 4">FWC 38</strain>
    </source>
</reference>